<evidence type="ECO:0000313" key="9">
    <source>
        <dbReference type="Proteomes" id="UP001201262"/>
    </source>
</evidence>
<evidence type="ECO:0000256" key="4">
    <source>
        <dbReference type="ARBA" id="ARBA00023163"/>
    </source>
</evidence>
<feature type="compositionally biased region" description="Polar residues" evidence="6">
    <location>
        <begin position="751"/>
        <end position="761"/>
    </location>
</feature>
<dbReference type="AlphaFoldDB" id="A0AAD4PX77"/>
<feature type="compositionally biased region" description="Polar residues" evidence="6">
    <location>
        <begin position="143"/>
        <end position="152"/>
    </location>
</feature>
<dbReference type="InterPro" id="IPR051127">
    <property type="entry name" value="Fungal_SecMet_Regulators"/>
</dbReference>
<feature type="region of interest" description="Disordered" evidence="6">
    <location>
        <begin position="694"/>
        <end position="764"/>
    </location>
</feature>
<reference evidence="8" key="1">
    <citation type="submission" date="2021-12" db="EMBL/GenBank/DDBJ databases">
        <title>Convergent genome expansion in fungi linked to evolution of root-endophyte symbiosis.</title>
        <authorList>
            <consortium name="DOE Joint Genome Institute"/>
            <person name="Ke Y.-H."/>
            <person name="Bonito G."/>
            <person name="Liao H.-L."/>
            <person name="Looney B."/>
            <person name="Rojas-Flechas A."/>
            <person name="Nash J."/>
            <person name="Hameed K."/>
            <person name="Schadt C."/>
            <person name="Martin F."/>
            <person name="Crous P.W."/>
            <person name="Miettinen O."/>
            <person name="Magnuson J.K."/>
            <person name="Labbe J."/>
            <person name="Jacobson D."/>
            <person name="Doktycz M.J."/>
            <person name="Veneault-Fourrey C."/>
            <person name="Kuo A."/>
            <person name="Mondo S."/>
            <person name="Calhoun S."/>
            <person name="Riley R."/>
            <person name="Ohm R."/>
            <person name="LaButti K."/>
            <person name="Andreopoulos B."/>
            <person name="Pangilinan J."/>
            <person name="Nolan M."/>
            <person name="Tritt A."/>
            <person name="Clum A."/>
            <person name="Lipzen A."/>
            <person name="Daum C."/>
            <person name="Barry K."/>
            <person name="Grigoriev I.V."/>
            <person name="Vilgalys R."/>
        </authorList>
    </citation>
    <scope>NUCLEOTIDE SEQUENCE</scope>
    <source>
        <strain evidence="8">PMI_201</strain>
    </source>
</reference>
<organism evidence="8 9">
    <name type="scientific">Talaromyces proteolyticus</name>
    <dbReference type="NCBI Taxonomy" id="1131652"/>
    <lineage>
        <taxon>Eukaryota</taxon>
        <taxon>Fungi</taxon>
        <taxon>Dikarya</taxon>
        <taxon>Ascomycota</taxon>
        <taxon>Pezizomycotina</taxon>
        <taxon>Eurotiomycetes</taxon>
        <taxon>Eurotiomycetidae</taxon>
        <taxon>Eurotiales</taxon>
        <taxon>Trichocomaceae</taxon>
        <taxon>Talaromyces</taxon>
        <taxon>Talaromyces sect. Bacilispori</taxon>
    </lineage>
</organism>
<name>A0AAD4PX77_9EURO</name>
<dbReference type="GO" id="GO:0005634">
    <property type="term" value="C:nucleus"/>
    <property type="evidence" value="ECO:0007669"/>
    <property type="project" value="TreeGrafter"/>
</dbReference>
<dbReference type="PANTHER" id="PTHR47424:SF4">
    <property type="entry name" value="ZN(II)2CYS6 TRANSCRIPTION FACTOR (EUROFUNG)"/>
    <property type="match status" value="1"/>
</dbReference>
<evidence type="ECO:0000256" key="1">
    <source>
        <dbReference type="ARBA" id="ARBA00022723"/>
    </source>
</evidence>
<evidence type="ECO:0000256" key="5">
    <source>
        <dbReference type="ARBA" id="ARBA00023242"/>
    </source>
</evidence>
<dbReference type="Proteomes" id="UP001201262">
    <property type="component" value="Unassembled WGS sequence"/>
</dbReference>
<dbReference type="InterPro" id="IPR001138">
    <property type="entry name" value="Zn2Cys6_DnaBD"/>
</dbReference>
<evidence type="ECO:0000256" key="2">
    <source>
        <dbReference type="ARBA" id="ARBA00023015"/>
    </source>
</evidence>
<dbReference type="SMART" id="SM00066">
    <property type="entry name" value="GAL4"/>
    <property type="match status" value="1"/>
</dbReference>
<sequence>MDAARYKRQKVMVACDPCRNRKVKCDGCEPVCAPCRKKSSNSALCTWSGGAGRTDIPTDKVKWLDERIRQLEHRNEIQAGENQIEHTEFDRSILEVAGVRQSPRAGSIASIQPSAASPPCQDMACESTARVKPYFASINPTSSTMSNANIQPQEPLPSVDSVPPSNDQSVHAIIGATVEEQYKEGFFGSSSAGRFMQSVKMMVEQRQTGANPTRQPLARWAHNDQPLLFPRSEVDGKHVDYSLPLRKKADCLMAVYWKYVHTLYPFLDAVQTQEEYERLWRGDSSVSEERSFLCLLNAIFALSSQLSPSDAPEERERMAATFYLRARQQLDLLGTGSVRSVQSLLLLGMYCQSTNNPHHCWMFMGYGIRTAQSLGLHLRETSERAPNIRTRETLRRVWHGCVMMDRILAMTYGRPCGIGPRMAAAVPLPVSMNEEQLLPGAARQGGSHEDDPHVIEFFIHSLRLYEILQDILYNLNSPDVQQAQSIDDLYETYFGNSFSDQRQLSILGFERKLTRWEESIPEHLKIGKPRSYDGQEAIFHRQAVVLHQRHLYIRLLLLRPVLSSFITSEYRDMETPTSLLRVLPRRIFLQCAVVCVKVAQDAIETVYNRRATNTGEIGYLSAWWYNVLFLYTSATVLIAARLSPSILAELSEASILDSSLKTVEALEGYGNFGTSIRRLITTLRLLFDMVPQQYSRQRKHPPQPETSIILPDQTRTCDASDPPPPLSPNRCSPNPMGGHPAAPVHEPQAVRQHQMQENKNPAGSEIFWGFDDAFDPNDVSWLTTVPSDSLSYPLSQNESVFL</sequence>
<dbReference type="InterPro" id="IPR007219">
    <property type="entry name" value="XnlR_reg_dom"/>
</dbReference>
<dbReference type="GeneID" id="70249303"/>
<evidence type="ECO:0000256" key="6">
    <source>
        <dbReference type="SAM" id="MobiDB-lite"/>
    </source>
</evidence>
<dbReference type="EMBL" id="JAJTJA010000005">
    <property type="protein sequence ID" value="KAH8699027.1"/>
    <property type="molecule type" value="Genomic_DNA"/>
</dbReference>
<dbReference type="RefSeq" id="XP_046073491.1">
    <property type="nucleotide sequence ID" value="XM_046219016.1"/>
</dbReference>
<accession>A0AAD4PX77</accession>
<protein>
    <submittedName>
        <fullName evidence="8">Fungal-specific transcription factor domain-containing protein</fullName>
    </submittedName>
</protein>
<proteinExistence type="predicted"/>
<dbReference type="Gene3D" id="4.10.240.10">
    <property type="entry name" value="Zn(2)-C6 fungal-type DNA-binding domain"/>
    <property type="match status" value="1"/>
</dbReference>
<keyword evidence="4" id="KW-0804">Transcription</keyword>
<dbReference type="CDD" id="cd12148">
    <property type="entry name" value="fungal_TF_MHR"/>
    <property type="match status" value="1"/>
</dbReference>
<keyword evidence="2" id="KW-0805">Transcription regulation</keyword>
<keyword evidence="5" id="KW-0539">Nucleus</keyword>
<keyword evidence="1" id="KW-0479">Metal-binding</keyword>
<feature type="region of interest" description="Disordered" evidence="6">
    <location>
        <begin position="143"/>
        <end position="168"/>
    </location>
</feature>
<dbReference type="GO" id="GO:0000435">
    <property type="term" value="P:positive regulation of transcription from RNA polymerase II promoter by galactose"/>
    <property type="evidence" value="ECO:0007669"/>
    <property type="project" value="TreeGrafter"/>
</dbReference>
<dbReference type="CDD" id="cd00067">
    <property type="entry name" value="GAL4"/>
    <property type="match status" value="1"/>
</dbReference>
<evidence type="ECO:0000259" key="7">
    <source>
        <dbReference type="PROSITE" id="PS50048"/>
    </source>
</evidence>
<dbReference type="SUPFAM" id="SSF57701">
    <property type="entry name" value="Zn2/Cys6 DNA-binding domain"/>
    <property type="match status" value="1"/>
</dbReference>
<comment type="caution">
    <text evidence="8">The sequence shown here is derived from an EMBL/GenBank/DDBJ whole genome shotgun (WGS) entry which is preliminary data.</text>
</comment>
<gene>
    <name evidence="8" type="ORF">BGW36DRAFT_406873</name>
</gene>
<dbReference type="SMART" id="SM00906">
    <property type="entry name" value="Fungal_trans"/>
    <property type="match status" value="1"/>
</dbReference>
<feature type="domain" description="Zn(2)-C6 fungal-type" evidence="7">
    <location>
        <begin position="14"/>
        <end position="47"/>
    </location>
</feature>
<keyword evidence="9" id="KW-1185">Reference proteome</keyword>
<dbReference type="GO" id="GO:0008270">
    <property type="term" value="F:zinc ion binding"/>
    <property type="evidence" value="ECO:0007669"/>
    <property type="project" value="InterPro"/>
</dbReference>
<dbReference type="PANTHER" id="PTHR47424">
    <property type="entry name" value="REGULATORY PROTEIN GAL4"/>
    <property type="match status" value="1"/>
</dbReference>
<dbReference type="InterPro" id="IPR036864">
    <property type="entry name" value="Zn2-C6_fun-type_DNA-bd_sf"/>
</dbReference>
<dbReference type="Pfam" id="PF04082">
    <property type="entry name" value="Fungal_trans"/>
    <property type="match status" value="1"/>
</dbReference>
<dbReference type="GO" id="GO:0006351">
    <property type="term" value="P:DNA-templated transcription"/>
    <property type="evidence" value="ECO:0007669"/>
    <property type="project" value="InterPro"/>
</dbReference>
<evidence type="ECO:0000313" key="8">
    <source>
        <dbReference type="EMBL" id="KAH8699027.1"/>
    </source>
</evidence>
<dbReference type="GO" id="GO:0000981">
    <property type="term" value="F:DNA-binding transcription factor activity, RNA polymerase II-specific"/>
    <property type="evidence" value="ECO:0007669"/>
    <property type="project" value="InterPro"/>
</dbReference>
<dbReference type="GO" id="GO:0000978">
    <property type="term" value="F:RNA polymerase II cis-regulatory region sequence-specific DNA binding"/>
    <property type="evidence" value="ECO:0007669"/>
    <property type="project" value="TreeGrafter"/>
</dbReference>
<evidence type="ECO:0000256" key="3">
    <source>
        <dbReference type="ARBA" id="ARBA00023125"/>
    </source>
</evidence>
<keyword evidence="3" id="KW-0238">DNA-binding</keyword>
<dbReference type="Pfam" id="PF00172">
    <property type="entry name" value="Zn_clus"/>
    <property type="match status" value="1"/>
</dbReference>
<dbReference type="PROSITE" id="PS50048">
    <property type="entry name" value="ZN2_CY6_FUNGAL_2"/>
    <property type="match status" value="1"/>
</dbReference>